<keyword evidence="2" id="KW-0378">Hydrolase</keyword>
<keyword evidence="3" id="KW-1185">Reference proteome</keyword>
<dbReference type="RefSeq" id="WP_344687014.1">
    <property type="nucleotide sequence ID" value="NZ_BAABBH010000001.1"/>
</dbReference>
<gene>
    <name evidence="2" type="ORF">ACK2TP_16295</name>
</gene>
<accession>A0ABW9KQF6</accession>
<protein>
    <submittedName>
        <fullName evidence="2">Glycosyl hydrolase</fullName>
    </submittedName>
</protein>
<comment type="caution">
    <text evidence="2">The sequence shown here is derived from an EMBL/GenBank/DDBJ whole genome shotgun (WGS) entry which is preliminary data.</text>
</comment>
<dbReference type="Pfam" id="PF17132">
    <property type="entry name" value="Glyco_hydro_106"/>
    <property type="match status" value="2"/>
</dbReference>
<evidence type="ECO:0000313" key="3">
    <source>
        <dbReference type="Proteomes" id="UP001634747"/>
    </source>
</evidence>
<keyword evidence="1" id="KW-0732">Signal</keyword>
<dbReference type="EMBL" id="JBJYXY010000001">
    <property type="protein sequence ID" value="MFN2977332.1"/>
    <property type="molecule type" value="Genomic_DNA"/>
</dbReference>
<evidence type="ECO:0000313" key="2">
    <source>
        <dbReference type="EMBL" id="MFN2977332.1"/>
    </source>
</evidence>
<dbReference type="PANTHER" id="PTHR36848">
    <property type="entry name" value="DNA-BINDING PROTEIN (PUTATIVE SECRETED PROTEIN)-RELATED"/>
    <property type="match status" value="1"/>
</dbReference>
<dbReference type="InterPro" id="IPR053161">
    <property type="entry name" value="Ulvan_degrading_GH"/>
</dbReference>
<dbReference type="Gene3D" id="2.60.40.1180">
    <property type="entry name" value="Golgi alpha-mannosidase II"/>
    <property type="match status" value="1"/>
</dbReference>
<organism evidence="2 3">
    <name type="scientific">Terriglobus aquaticus</name>
    <dbReference type="NCBI Taxonomy" id="940139"/>
    <lineage>
        <taxon>Bacteria</taxon>
        <taxon>Pseudomonadati</taxon>
        <taxon>Acidobacteriota</taxon>
        <taxon>Terriglobia</taxon>
        <taxon>Terriglobales</taxon>
        <taxon>Acidobacteriaceae</taxon>
        <taxon>Terriglobus</taxon>
    </lineage>
</organism>
<dbReference type="SUPFAM" id="SSF49785">
    <property type="entry name" value="Galactose-binding domain-like"/>
    <property type="match status" value="1"/>
</dbReference>
<dbReference type="PANTHER" id="PTHR36848:SF2">
    <property type="entry name" value="SECRETED PROTEIN"/>
    <property type="match status" value="1"/>
</dbReference>
<reference evidence="2 3" key="1">
    <citation type="submission" date="2024-12" db="EMBL/GenBank/DDBJ databases">
        <authorList>
            <person name="Lee Y."/>
        </authorList>
    </citation>
    <scope>NUCLEOTIDE SEQUENCE [LARGE SCALE GENOMIC DNA]</scope>
    <source>
        <strain evidence="2 3">03SUJ4</strain>
    </source>
</reference>
<dbReference type="InterPro" id="IPR008979">
    <property type="entry name" value="Galactose-bd-like_sf"/>
</dbReference>
<name>A0ABW9KQF6_9BACT</name>
<dbReference type="InterPro" id="IPR013780">
    <property type="entry name" value="Glyco_hydro_b"/>
</dbReference>
<dbReference type="Gene3D" id="2.60.120.260">
    <property type="entry name" value="Galactose-binding domain-like"/>
    <property type="match status" value="1"/>
</dbReference>
<evidence type="ECO:0000256" key="1">
    <source>
        <dbReference type="SAM" id="SignalP"/>
    </source>
</evidence>
<dbReference type="SUPFAM" id="SSF51011">
    <property type="entry name" value="Glycosyl hydrolase domain"/>
    <property type="match status" value="1"/>
</dbReference>
<proteinExistence type="predicted"/>
<feature type="signal peptide" evidence="1">
    <location>
        <begin position="1"/>
        <end position="26"/>
    </location>
</feature>
<feature type="chain" id="PRO_5046206460" evidence="1">
    <location>
        <begin position="27"/>
        <end position="906"/>
    </location>
</feature>
<dbReference type="Proteomes" id="UP001634747">
    <property type="component" value="Unassembled WGS sequence"/>
</dbReference>
<sequence length="906" mass="99444">MPMRKLWVSLAAATLAVAATSGVLPAQNLHQQFLHPPDDAKPMVRWWWFGPAVTADEIRKEIDQMHAGGFGGFELASVYPLAVDDPAKGIKNLRYTSPEMVNMLQVAQQHGRELGMRVDLTLGSGWPFGGPHIPLEMAAERLKLVALAYNDRTSPPPVQPGERLIAKFVAAGTPEHWDHAAPKEFYGNALPSVDGHVRQTNRIYDYGAEQPHDVVLYFIASHTKQMVKRAAVGGEGYVLDHMKRAAIDTHNREVSDKLLQGFAGNKPPYAVFSDSLEVYGSDWTGSLPEEFKKRRGYDLIPHLPELWQGGTPQAEAVRHDWGVTLSDLVRENYLKPMADFAAAHGTKFRSQTYGEPAATLIDDLTPQLAEGEGPQWNQFSFTRWASSANHLFHRSVTSAETWTWLHSPAFRATPLDMKVEADRMFLEGVNQMIAHGWPYSPPYAQEPGYSLYAAAVFNAHNPWWPVMPAVTRYLQRVSWLLRQGEPANDVAILLPEDDAQAAFVPGHVSVTEGMKQRITPELMKTVLNSGHNADYVDGPALEQVTLRSRVLLIPPTTRMPLQEAQAIAAYRQRGGKVIFVDTVPSLAPGLQDAKDTPALQAVIAALGSSATRTSMAGLSDTLRSIVPAAFDVSATGGAVGFIQRSLPDRDVYFVANTSPETKTFPLHVSSTHRTLTWWEIESGTTAHASNGETVTLPPYGSRVLIASDEAAAHLRPAPEHEVSAVPLTQWQVRFPGSASSAAVPQHAVVDTDWTADPATRFYSGAAVYMTHFAVQSRSGQHLLLRFADGKALPDTQPANKPGIRAWYDAPIREAATVLVNGKEAGVLWHPPYALDITPFARTGDNTVEIRVYNTAINALAGQPPRDYTALKAKYGDRFQMQDMNDLQPVPSGIIGPVQVVTMQLEK</sequence>
<dbReference type="GO" id="GO:0016787">
    <property type="term" value="F:hydrolase activity"/>
    <property type="evidence" value="ECO:0007669"/>
    <property type="project" value="UniProtKB-KW"/>
</dbReference>